<feature type="compositionally biased region" description="Basic residues" evidence="3">
    <location>
        <begin position="164"/>
        <end position="176"/>
    </location>
</feature>
<dbReference type="PANTHER" id="PTHR45973">
    <property type="entry name" value="PROTEIN PHOSPHATASE 1 REGULATORY SUBUNIT SDS22-RELATED"/>
    <property type="match status" value="1"/>
</dbReference>
<accession>A0A8J6ANK3</accession>
<feature type="compositionally biased region" description="Basic and acidic residues" evidence="3">
    <location>
        <begin position="683"/>
        <end position="707"/>
    </location>
</feature>
<dbReference type="SUPFAM" id="SSF52075">
    <property type="entry name" value="Outer arm dynein light chain 1"/>
    <property type="match status" value="1"/>
</dbReference>
<keyword evidence="2" id="KW-0677">Repeat</keyword>
<gene>
    <name evidence="4" type="ORF">J0S82_003880</name>
</gene>
<protein>
    <submittedName>
        <fullName evidence="4">Leucine-rich repeat-containing protein 43</fullName>
    </submittedName>
</protein>
<organism evidence="4 5">
    <name type="scientific">Galemys pyrenaicus</name>
    <name type="common">Iberian desman</name>
    <name type="synonym">Pyrenean desman</name>
    <dbReference type="NCBI Taxonomy" id="202257"/>
    <lineage>
        <taxon>Eukaryota</taxon>
        <taxon>Metazoa</taxon>
        <taxon>Chordata</taxon>
        <taxon>Craniata</taxon>
        <taxon>Vertebrata</taxon>
        <taxon>Euteleostomi</taxon>
        <taxon>Mammalia</taxon>
        <taxon>Eutheria</taxon>
        <taxon>Laurasiatheria</taxon>
        <taxon>Eulipotyphla</taxon>
        <taxon>Talpidae</taxon>
        <taxon>Galemys</taxon>
    </lineage>
</organism>
<evidence type="ECO:0000313" key="4">
    <source>
        <dbReference type="EMBL" id="KAG8514984.1"/>
    </source>
</evidence>
<feature type="region of interest" description="Disordered" evidence="3">
    <location>
        <begin position="674"/>
        <end position="720"/>
    </location>
</feature>
<dbReference type="EMBL" id="JAGFMF010011719">
    <property type="protein sequence ID" value="KAG8514984.1"/>
    <property type="molecule type" value="Genomic_DNA"/>
</dbReference>
<feature type="region of interest" description="Disordered" evidence="3">
    <location>
        <begin position="22"/>
        <end position="43"/>
    </location>
</feature>
<evidence type="ECO:0000256" key="3">
    <source>
        <dbReference type="SAM" id="MobiDB-lite"/>
    </source>
</evidence>
<dbReference type="Gene3D" id="3.80.10.10">
    <property type="entry name" value="Ribonuclease Inhibitor"/>
    <property type="match status" value="1"/>
</dbReference>
<dbReference type="AlphaFoldDB" id="A0A8J6ANK3"/>
<feature type="compositionally biased region" description="Acidic residues" evidence="3">
    <location>
        <begin position="524"/>
        <end position="533"/>
    </location>
</feature>
<feature type="region of interest" description="Disordered" evidence="3">
    <location>
        <begin position="157"/>
        <end position="183"/>
    </location>
</feature>
<feature type="region of interest" description="Disordered" evidence="3">
    <location>
        <begin position="523"/>
        <end position="563"/>
    </location>
</feature>
<dbReference type="InterPro" id="IPR050576">
    <property type="entry name" value="Cilia_flagella_integrity"/>
</dbReference>
<dbReference type="InterPro" id="IPR032675">
    <property type="entry name" value="LRR_dom_sf"/>
</dbReference>
<dbReference type="PANTHER" id="PTHR45973:SF35">
    <property type="entry name" value="LEUCINE-RICH REPEAT-CONTAINING PROTEIN 43"/>
    <property type="match status" value="1"/>
</dbReference>
<reference evidence="4" key="1">
    <citation type="journal article" date="2021" name="Evol. Appl.">
        <title>The genome of the Pyrenean desman and the effects of bottlenecks and inbreeding on the genomic landscape of an endangered species.</title>
        <authorList>
            <person name="Escoda L."/>
            <person name="Castresana J."/>
        </authorList>
    </citation>
    <scope>NUCLEOTIDE SEQUENCE</scope>
    <source>
        <strain evidence="4">IBE-C5619</strain>
    </source>
</reference>
<dbReference type="Pfam" id="PF13855">
    <property type="entry name" value="LRR_8"/>
    <property type="match status" value="1"/>
</dbReference>
<keyword evidence="1" id="KW-0433">Leucine-rich repeat</keyword>
<name>A0A8J6ANK3_GALPY</name>
<dbReference type="InterPro" id="IPR001611">
    <property type="entry name" value="Leu-rich_rpt"/>
</dbReference>
<dbReference type="OrthoDB" id="433501at2759"/>
<dbReference type="Proteomes" id="UP000700334">
    <property type="component" value="Unassembled WGS sequence"/>
</dbReference>
<evidence type="ECO:0000313" key="5">
    <source>
        <dbReference type="Proteomes" id="UP000700334"/>
    </source>
</evidence>
<keyword evidence="5" id="KW-1185">Reference proteome</keyword>
<comment type="caution">
    <text evidence="4">The sequence shown here is derived from an EMBL/GenBank/DDBJ whole genome shotgun (WGS) entry which is preliminary data.</text>
</comment>
<feature type="compositionally biased region" description="Polar residues" evidence="3">
    <location>
        <begin position="534"/>
        <end position="545"/>
    </location>
</feature>
<sequence length="855" mass="92911">MRTEPAGACLARAKDPAPCWAGGRAPARGLGPGQRSSSSTWERRTAALLPPPASVARRLRLQPCGASAFLLWPCGSSWRLRPVVLLGLTPLGLERTRPEEPAADSPHTVAGLRPQEQPAAAGMEAPHCTVSAAVQEQLRQLCLREFPCGVGSWVRAQRAGGPGRGRRGPGARRSHRGGGTSGPFRSCLTWGGGQAAPPAPQNQSRFLPRTWRAWKELVPREEEAAGPGEETVAALLDLACSPQSPWALPEGSGAEAHFLRALAVRNPPLIRDSFFCAHFRSLRVVDKGVDEVDRGLLRFLRLEELVLSANHIQEIDAGNLPPTLKVLELYGNKMRSLRSLCARPPPLLQHLGLGHNQLLGPSESVFVTSTHWPNLVSLDLSFNDLTGLQAVVASLRSLPRLRLLLLQGNPLALVPYYRGFTLDSLARLCVLDDITVSPSEKHQFRGLSRSGELLAQEAQLVVTIGNAVGLPDRSLLEPEPGPQGPFVTYSYYVTYDFVEDEGSSSNQYGSVLAEIVKPFSSEQLGEELPEEPDSSQASADLSQVSELEEPSMLTAMPRSTNSAEELAKLRPKIDARLFPAPGTVLFSTAHKPWAETVSFGYEMHHTLKDLVPLKAFLLSGTMVTVVEEKVGVARGAALGVTPPAGCTSGSQPCLLTAARPQILSWPMEPLSESASLVKKRRASEREKEKDKKARDTKDKAGKEEKERKSAKKKKELPKDLRQDPPILRVLGSSLVALEPLLAGEPLVTMLCRFGVIPVLETEKLALLRVRLWPTRREPGQRWGQTRRRASGIRAGPGRLRPSRVSVSVSAEKRSWPRAADLEAPPEALTVEVQFQLGQCRSAEEALRAVPLLGAD</sequence>
<evidence type="ECO:0000256" key="2">
    <source>
        <dbReference type="ARBA" id="ARBA00022737"/>
    </source>
</evidence>
<proteinExistence type="predicted"/>
<evidence type="ECO:0000256" key="1">
    <source>
        <dbReference type="ARBA" id="ARBA00022614"/>
    </source>
</evidence>